<dbReference type="Proteomes" id="UP000238916">
    <property type="component" value="Unassembled WGS sequence"/>
</dbReference>
<gene>
    <name evidence="1" type="ORF">SBF1_1050004</name>
</gene>
<dbReference type="AlphaFoldDB" id="A0A2U3JWQ9"/>
<dbReference type="GO" id="GO:0003677">
    <property type="term" value="F:DNA binding"/>
    <property type="evidence" value="ECO:0007669"/>
    <property type="project" value="InterPro"/>
</dbReference>
<dbReference type="InterPro" id="IPR010982">
    <property type="entry name" value="Lambda_DNA-bd_dom_sf"/>
</dbReference>
<proteinExistence type="predicted"/>
<dbReference type="SUPFAM" id="SSF47413">
    <property type="entry name" value="lambda repressor-like DNA-binding domains"/>
    <property type="match status" value="1"/>
</dbReference>
<name>A0A2U3JWQ9_9FIRM</name>
<organism evidence="1 2">
    <name type="scientific">Candidatus Desulfosporosinus infrequens</name>
    <dbReference type="NCBI Taxonomy" id="2043169"/>
    <lineage>
        <taxon>Bacteria</taxon>
        <taxon>Bacillati</taxon>
        <taxon>Bacillota</taxon>
        <taxon>Clostridia</taxon>
        <taxon>Eubacteriales</taxon>
        <taxon>Desulfitobacteriaceae</taxon>
        <taxon>Desulfosporosinus</taxon>
    </lineage>
</organism>
<evidence type="ECO:0000313" key="1">
    <source>
        <dbReference type="EMBL" id="SPF31811.1"/>
    </source>
</evidence>
<reference evidence="2" key="1">
    <citation type="submission" date="2018-02" db="EMBL/GenBank/DDBJ databases">
        <authorList>
            <person name="Hausmann B."/>
        </authorList>
    </citation>
    <scope>NUCLEOTIDE SEQUENCE [LARGE SCALE GENOMIC DNA]</scope>
    <source>
        <strain evidence="2">Peat soil MAG SbF1</strain>
    </source>
</reference>
<dbReference type="EMBL" id="OMOF01000008">
    <property type="protein sequence ID" value="SPF31811.1"/>
    <property type="molecule type" value="Genomic_DNA"/>
</dbReference>
<dbReference type="OrthoDB" id="428540at2"/>
<evidence type="ECO:0000313" key="2">
    <source>
        <dbReference type="Proteomes" id="UP000238916"/>
    </source>
</evidence>
<sequence>MKLSKRKINAILREQCISQNALARTIGVRPGTLSNALSGRRGVGRVILAGLLHQFPNESVASLTERG</sequence>
<protein>
    <submittedName>
        <fullName evidence="1">Putative transcription regulator containing HTH domain</fullName>
    </submittedName>
</protein>
<dbReference type="Gene3D" id="1.10.260.40">
    <property type="entry name" value="lambda repressor-like DNA-binding domains"/>
    <property type="match status" value="1"/>
</dbReference>
<accession>A0A2U3JWQ9</accession>